<sequence>MKHAHPIEIIPFSDDLKDPIKILNYEWLEKYFRIEEGDRISLSDPKKEIIDKGGFIFYAKLEGEIVGTASLLKKTKSVFELGKMAVSGKAQGHGIGTALLEYCIRFAEEQSIEKLILYSNTKLQSAIHLYKKYGFREILLEPGLYERADIKMEKQLV</sequence>
<dbReference type="CDD" id="cd04301">
    <property type="entry name" value="NAT_SF"/>
    <property type="match status" value="1"/>
</dbReference>
<dbReference type="EMBL" id="BJYJ01000008">
    <property type="protein sequence ID" value="GEN76223.1"/>
    <property type="molecule type" value="Genomic_DNA"/>
</dbReference>
<feature type="domain" description="N-acetyltransferase" evidence="2">
    <location>
        <begin position="7"/>
        <end position="157"/>
    </location>
</feature>
<dbReference type="AlphaFoldDB" id="A0A511YLZ7"/>
<dbReference type="InterPro" id="IPR050769">
    <property type="entry name" value="NAT_camello-type"/>
</dbReference>
<dbReference type="InterPro" id="IPR000182">
    <property type="entry name" value="GNAT_dom"/>
</dbReference>
<evidence type="ECO:0000313" key="4">
    <source>
        <dbReference type="Proteomes" id="UP000321863"/>
    </source>
</evidence>
<evidence type="ECO:0000313" key="3">
    <source>
        <dbReference type="EMBL" id="GEN76223.1"/>
    </source>
</evidence>
<proteinExistence type="predicted"/>
<dbReference type="PANTHER" id="PTHR13947:SF37">
    <property type="entry name" value="LD18367P"/>
    <property type="match status" value="1"/>
</dbReference>
<gene>
    <name evidence="3" type="ORF">CHA01nite_19630</name>
</gene>
<dbReference type="Pfam" id="PF00583">
    <property type="entry name" value="Acetyltransf_1"/>
    <property type="match status" value="1"/>
</dbReference>
<accession>A0A511YLZ7</accession>
<comment type="caution">
    <text evidence="3">The sequence shown here is derived from an EMBL/GenBank/DDBJ whole genome shotgun (WGS) entry which is preliminary data.</text>
</comment>
<dbReference type="OrthoDB" id="1431064at2"/>
<dbReference type="InterPro" id="IPR016181">
    <property type="entry name" value="Acyl_CoA_acyltransferase"/>
</dbReference>
<evidence type="ECO:0000259" key="2">
    <source>
        <dbReference type="PROSITE" id="PS51186"/>
    </source>
</evidence>
<keyword evidence="1" id="KW-0808">Transferase</keyword>
<dbReference type="RefSeq" id="WP_146941146.1">
    <property type="nucleotide sequence ID" value="NZ_BJYJ01000008.1"/>
</dbReference>
<dbReference type="PROSITE" id="PS51186">
    <property type="entry name" value="GNAT"/>
    <property type="match status" value="1"/>
</dbReference>
<name>A0A511YLZ7_9FLAO</name>
<dbReference type="SUPFAM" id="SSF55729">
    <property type="entry name" value="Acyl-CoA N-acyltransferases (Nat)"/>
    <property type="match status" value="1"/>
</dbReference>
<keyword evidence="4" id="KW-1185">Reference proteome</keyword>
<evidence type="ECO:0000256" key="1">
    <source>
        <dbReference type="ARBA" id="ARBA00022679"/>
    </source>
</evidence>
<dbReference type="Proteomes" id="UP000321863">
    <property type="component" value="Unassembled WGS sequence"/>
</dbReference>
<dbReference type="Gene3D" id="3.40.630.30">
    <property type="match status" value="1"/>
</dbReference>
<dbReference type="PANTHER" id="PTHR13947">
    <property type="entry name" value="GNAT FAMILY N-ACETYLTRANSFERASE"/>
    <property type="match status" value="1"/>
</dbReference>
<protein>
    <recommendedName>
        <fullName evidence="2">N-acetyltransferase domain-containing protein</fullName>
    </recommendedName>
</protein>
<reference evidence="3 4" key="1">
    <citation type="submission" date="2019-07" db="EMBL/GenBank/DDBJ databases">
        <title>Whole genome shotgun sequence of Chryseobacterium hagamense NBRC 105253.</title>
        <authorList>
            <person name="Hosoyama A."/>
            <person name="Uohara A."/>
            <person name="Ohji S."/>
            <person name="Ichikawa N."/>
        </authorList>
    </citation>
    <scope>NUCLEOTIDE SEQUENCE [LARGE SCALE GENOMIC DNA]</scope>
    <source>
        <strain evidence="3 4">NBRC 105253</strain>
    </source>
</reference>
<dbReference type="GO" id="GO:0008080">
    <property type="term" value="F:N-acetyltransferase activity"/>
    <property type="evidence" value="ECO:0007669"/>
    <property type="project" value="InterPro"/>
</dbReference>
<organism evidence="3 4">
    <name type="scientific">Chryseobacterium hagamense</name>
    <dbReference type="NCBI Taxonomy" id="395935"/>
    <lineage>
        <taxon>Bacteria</taxon>
        <taxon>Pseudomonadati</taxon>
        <taxon>Bacteroidota</taxon>
        <taxon>Flavobacteriia</taxon>
        <taxon>Flavobacteriales</taxon>
        <taxon>Weeksellaceae</taxon>
        <taxon>Chryseobacterium group</taxon>
        <taxon>Chryseobacterium</taxon>
    </lineage>
</organism>